<organism evidence="3 4">
    <name type="scientific">Niabella ginsenosidivorans</name>
    <dbReference type="NCBI Taxonomy" id="1176587"/>
    <lineage>
        <taxon>Bacteria</taxon>
        <taxon>Pseudomonadati</taxon>
        <taxon>Bacteroidota</taxon>
        <taxon>Chitinophagia</taxon>
        <taxon>Chitinophagales</taxon>
        <taxon>Chitinophagaceae</taxon>
        <taxon>Niabella</taxon>
    </lineage>
</organism>
<keyword evidence="4" id="KW-1185">Reference proteome</keyword>
<dbReference type="OrthoDB" id="678653at2"/>
<dbReference type="GO" id="GO:0003677">
    <property type="term" value="F:DNA binding"/>
    <property type="evidence" value="ECO:0007669"/>
    <property type="project" value="UniProtKB-KW"/>
</dbReference>
<evidence type="ECO:0000256" key="1">
    <source>
        <dbReference type="ARBA" id="ARBA00023125"/>
    </source>
</evidence>
<evidence type="ECO:0000313" key="4">
    <source>
        <dbReference type="Proteomes" id="UP000077667"/>
    </source>
</evidence>
<dbReference type="InterPro" id="IPR050807">
    <property type="entry name" value="TransReg_Diox_bact_type"/>
</dbReference>
<protein>
    <recommendedName>
        <fullName evidence="2">HTH cro/C1-type domain-containing protein</fullName>
    </recommendedName>
</protein>
<dbReference type="EMBL" id="CP015772">
    <property type="protein sequence ID" value="ANH83545.1"/>
    <property type="molecule type" value="Genomic_DNA"/>
</dbReference>
<dbReference type="AlphaFoldDB" id="A0A1A9I885"/>
<accession>A0A1A9I885</accession>
<dbReference type="SUPFAM" id="SSF47413">
    <property type="entry name" value="lambda repressor-like DNA-binding domains"/>
    <property type="match status" value="1"/>
</dbReference>
<evidence type="ECO:0000313" key="3">
    <source>
        <dbReference type="EMBL" id="ANH83545.1"/>
    </source>
</evidence>
<name>A0A1A9I885_9BACT</name>
<dbReference type="Proteomes" id="UP000077667">
    <property type="component" value="Chromosome"/>
</dbReference>
<dbReference type="GO" id="GO:0005829">
    <property type="term" value="C:cytosol"/>
    <property type="evidence" value="ECO:0007669"/>
    <property type="project" value="TreeGrafter"/>
</dbReference>
<keyword evidence="1" id="KW-0238">DNA-binding</keyword>
<dbReference type="STRING" id="1176587.A8C56_23515"/>
<sequence>MSTPITEYQKLFGQKVKKLRERRKMSQLDLAVACNVEKTAISRIERGRTNPTLKTAVALSQALEVKIKTLFDF</sequence>
<gene>
    <name evidence="3" type="ORF">A8C56_23515</name>
</gene>
<dbReference type="Pfam" id="PF01381">
    <property type="entry name" value="HTH_3"/>
    <property type="match status" value="1"/>
</dbReference>
<dbReference type="PANTHER" id="PTHR46797">
    <property type="entry name" value="HTH-TYPE TRANSCRIPTIONAL REGULATOR"/>
    <property type="match status" value="1"/>
</dbReference>
<dbReference type="Gene3D" id="1.10.260.40">
    <property type="entry name" value="lambda repressor-like DNA-binding domains"/>
    <property type="match status" value="1"/>
</dbReference>
<dbReference type="RefSeq" id="WP_067761191.1">
    <property type="nucleotide sequence ID" value="NZ_CP015772.1"/>
</dbReference>
<dbReference type="GO" id="GO:0003700">
    <property type="term" value="F:DNA-binding transcription factor activity"/>
    <property type="evidence" value="ECO:0007669"/>
    <property type="project" value="TreeGrafter"/>
</dbReference>
<dbReference type="PANTHER" id="PTHR46797:SF1">
    <property type="entry name" value="METHYLPHOSPHONATE SYNTHASE"/>
    <property type="match status" value="1"/>
</dbReference>
<dbReference type="KEGG" id="nia:A8C56_23515"/>
<dbReference type="CDD" id="cd00093">
    <property type="entry name" value="HTH_XRE"/>
    <property type="match status" value="1"/>
</dbReference>
<dbReference type="InterPro" id="IPR001387">
    <property type="entry name" value="Cro/C1-type_HTH"/>
</dbReference>
<dbReference type="InterPro" id="IPR010982">
    <property type="entry name" value="Lambda_DNA-bd_dom_sf"/>
</dbReference>
<proteinExistence type="predicted"/>
<reference evidence="3 4" key="1">
    <citation type="submission" date="2016-05" db="EMBL/GenBank/DDBJ databases">
        <title>Niabella ginsenosidivorans BS26 whole genome sequencing.</title>
        <authorList>
            <person name="Im W.T."/>
            <person name="Siddiqi M.Z."/>
        </authorList>
    </citation>
    <scope>NUCLEOTIDE SEQUENCE [LARGE SCALE GENOMIC DNA]</scope>
    <source>
        <strain evidence="3 4">BS26</strain>
    </source>
</reference>
<evidence type="ECO:0000259" key="2">
    <source>
        <dbReference type="PROSITE" id="PS50943"/>
    </source>
</evidence>
<dbReference type="PROSITE" id="PS50943">
    <property type="entry name" value="HTH_CROC1"/>
    <property type="match status" value="1"/>
</dbReference>
<dbReference type="SMART" id="SM00530">
    <property type="entry name" value="HTH_XRE"/>
    <property type="match status" value="1"/>
</dbReference>
<feature type="domain" description="HTH cro/C1-type" evidence="2">
    <location>
        <begin position="16"/>
        <end position="70"/>
    </location>
</feature>